<dbReference type="Pfam" id="PF03886">
    <property type="entry name" value="ABC_trans_aux"/>
    <property type="match status" value="1"/>
</dbReference>
<dbReference type="EMBL" id="FNOW01000012">
    <property type="protein sequence ID" value="SDX76375.1"/>
    <property type="molecule type" value="Genomic_DNA"/>
</dbReference>
<organism evidence="3 4">
    <name type="scientific">Allochromatium warmingii</name>
    <name type="common">Chromatium warmingii</name>
    <dbReference type="NCBI Taxonomy" id="61595"/>
    <lineage>
        <taxon>Bacteria</taxon>
        <taxon>Pseudomonadati</taxon>
        <taxon>Pseudomonadota</taxon>
        <taxon>Gammaproteobacteria</taxon>
        <taxon>Chromatiales</taxon>
        <taxon>Chromatiaceae</taxon>
        <taxon>Allochromatium</taxon>
    </lineage>
</organism>
<proteinExistence type="predicted"/>
<dbReference type="Proteomes" id="UP000198672">
    <property type="component" value="Unassembled WGS sequence"/>
</dbReference>
<protein>
    <recommendedName>
        <fullName evidence="2">ABC-type transport auxiliary lipoprotein component domain-containing protein</fullName>
    </recommendedName>
</protein>
<dbReference type="InterPro" id="IPR005586">
    <property type="entry name" value="ABC_trans_aux"/>
</dbReference>
<dbReference type="OrthoDB" id="7063250at2"/>
<dbReference type="RefSeq" id="WP_091332881.1">
    <property type="nucleotide sequence ID" value="NZ_FNOW01000012.1"/>
</dbReference>
<feature type="domain" description="ABC-type transport auxiliary lipoprotein component" evidence="2">
    <location>
        <begin position="44"/>
        <end position="197"/>
    </location>
</feature>
<sequence>MTQLFLNWRWLIITLCISVISCASTPPANFYTLAPITALEQKTHDAPPSADSALAIGLGPVSFPLFLDRPQIVSRTSANQLAVNELERWGGTLQDEFLRVWSENLAQLTGSSRIVILPSELRYPLDVRLSAEILAFEGTPDGQAVLRVRWSLLEPNLEQVRVARESRYQRPVAAPGDTRALLTALSWTLADFSREVAETLKHTPSVSADLPIYR</sequence>
<keyword evidence="4" id="KW-1185">Reference proteome</keyword>
<feature type="chain" id="PRO_5011770899" description="ABC-type transport auxiliary lipoprotein component domain-containing protein" evidence="1">
    <location>
        <begin position="24"/>
        <end position="214"/>
    </location>
</feature>
<evidence type="ECO:0000256" key="1">
    <source>
        <dbReference type="SAM" id="SignalP"/>
    </source>
</evidence>
<dbReference type="STRING" id="61595.SAMN05421644_11247"/>
<evidence type="ECO:0000313" key="3">
    <source>
        <dbReference type="EMBL" id="SDX76375.1"/>
    </source>
</evidence>
<gene>
    <name evidence="3" type="ORF">SAMN05421644_11247</name>
</gene>
<name>A0A1H3ECJ3_ALLWA</name>
<dbReference type="SUPFAM" id="SSF159594">
    <property type="entry name" value="XCC0632-like"/>
    <property type="match status" value="1"/>
</dbReference>
<feature type="signal peptide" evidence="1">
    <location>
        <begin position="1"/>
        <end position="23"/>
    </location>
</feature>
<evidence type="ECO:0000313" key="4">
    <source>
        <dbReference type="Proteomes" id="UP000198672"/>
    </source>
</evidence>
<keyword evidence="1" id="KW-0732">Signal</keyword>
<accession>A0A1H3ECJ3</accession>
<reference evidence="4" key="1">
    <citation type="submission" date="2016-10" db="EMBL/GenBank/DDBJ databases">
        <authorList>
            <person name="Varghese N."/>
            <person name="Submissions S."/>
        </authorList>
    </citation>
    <scope>NUCLEOTIDE SEQUENCE [LARGE SCALE GENOMIC DNA]</scope>
    <source>
        <strain evidence="4">DSM 173</strain>
    </source>
</reference>
<evidence type="ECO:0000259" key="2">
    <source>
        <dbReference type="Pfam" id="PF03886"/>
    </source>
</evidence>
<dbReference type="Gene3D" id="3.40.50.10610">
    <property type="entry name" value="ABC-type transport auxiliary lipoprotein component"/>
    <property type="match status" value="1"/>
</dbReference>
<dbReference type="AlphaFoldDB" id="A0A1H3ECJ3"/>